<gene>
    <name evidence="1" type="ORF">DSM112329_03521</name>
</gene>
<sequence>MVLRDPVPGAVAGARTTTGRAVWPAPSGQRVSRVRYLQAAVVEAFSVAPSVNVKSPANFSGFLQPVEAT</sequence>
<dbReference type="KEGG" id="parq:DSM112329_03521"/>
<evidence type="ECO:0000313" key="1">
    <source>
        <dbReference type="EMBL" id="XAY06646.1"/>
    </source>
</evidence>
<dbReference type="EMBL" id="CP114014">
    <property type="protein sequence ID" value="XAY06646.1"/>
    <property type="molecule type" value="Genomic_DNA"/>
</dbReference>
<name>A0AAU7AYD9_9ACTN</name>
<accession>A0AAU7AYD9</accession>
<reference evidence="1" key="1">
    <citation type="submission" date="2022-12" db="EMBL/GenBank/DDBJ databases">
        <title>Paraconexibacter alkalitolerans sp. nov. and Baekduia alba sp. nov., isolated from soil and emended description of the genera Paraconexibacter (Chun et al., 2020) and Baekduia (An et al., 2020).</title>
        <authorList>
            <person name="Vieira S."/>
            <person name="Huber K.J."/>
            <person name="Geppert A."/>
            <person name="Wolf J."/>
            <person name="Neumann-Schaal M."/>
            <person name="Muesken M."/>
            <person name="Overmann J."/>
        </authorList>
    </citation>
    <scope>NUCLEOTIDE SEQUENCE</scope>
    <source>
        <strain evidence="1">AEG42_29</strain>
    </source>
</reference>
<proteinExistence type="predicted"/>
<organism evidence="1">
    <name type="scientific">Paraconexibacter sp. AEG42_29</name>
    <dbReference type="NCBI Taxonomy" id="2997339"/>
    <lineage>
        <taxon>Bacteria</taxon>
        <taxon>Bacillati</taxon>
        <taxon>Actinomycetota</taxon>
        <taxon>Thermoleophilia</taxon>
        <taxon>Solirubrobacterales</taxon>
        <taxon>Paraconexibacteraceae</taxon>
        <taxon>Paraconexibacter</taxon>
    </lineage>
</organism>
<protein>
    <submittedName>
        <fullName evidence="1">Uncharacterized protein</fullName>
    </submittedName>
</protein>
<dbReference type="AlphaFoldDB" id="A0AAU7AYD9"/>